<evidence type="ECO:0000313" key="1">
    <source>
        <dbReference type="EMBL" id="MFC0393395.1"/>
    </source>
</evidence>
<dbReference type="Gene3D" id="3.20.20.80">
    <property type="entry name" value="Glycosidases"/>
    <property type="match status" value="2"/>
</dbReference>
<evidence type="ECO:0000313" key="2">
    <source>
        <dbReference type="Proteomes" id="UP001589818"/>
    </source>
</evidence>
<keyword evidence="2" id="KW-1185">Reference proteome</keyword>
<reference evidence="1 2" key="1">
    <citation type="submission" date="2024-09" db="EMBL/GenBank/DDBJ databases">
        <authorList>
            <person name="Sun Q."/>
            <person name="Mori K."/>
        </authorList>
    </citation>
    <scope>NUCLEOTIDE SEQUENCE [LARGE SCALE GENOMIC DNA]</scope>
    <source>
        <strain evidence="1 2">CCM 4839</strain>
    </source>
</reference>
<organism evidence="1 2">
    <name type="scientific">Paenibacillus mendelii</name>
    <dbReference type="NCBI Taxonomy" id="206163"/>
    <lineage>
        <taxon>Bacteria</taxon>
        <taxon>Bacillati</taxon>
        <taxon>Bacillota</taxon>
        <taxon>Bacilli</taxon>
        <taxon>Bacillales</taxon>
        <taxon>Paenibacillaceae</taxon>
        <taxon>Paenibacillus</taxon>
    </lineage>
</organism>
<gene>
    <name evidence="1" type="ORF">ACFFJ8_18700</name>
</gene>
<proteinExistence type="predicted"/>
<dbReference type="EMBL" id="JBHLVF010000033">
    <property type="protein sequence ID" value="MFC0393395.1"/>
    <property type="molecule type" value="Genomic_DNA"/>
</dbReference>
<dbReference type="SUPFAM" id="SSF51445">
    <property type="entry name" value="(Trans)glycosidases"/>
    <property type="match status" value="1"/>
</dbReference>
<protein>
    <submittedName>
        <fullName evidence="1">Uncharacterized protein</fullName>
    </submittedName>
</protein>
<name>A0ABV6JBX4_9BACL</name>
<sequence>MNTSGRSQLKKGVAYHGNRILRHVESDMRDIIEHHFNLVVHMFSHNDWDRHRNIMREIIQISEGYGLEVWIDNWGIGGPPGDKSHFLSYYPDSHQVYSDGTVDPVRVCLNSPDFRKFTREWIDVVKDIGGKSIFWDEPHLEGKNIINGKPSVWTCSCLRCKKLFLEQHGKEMPAEFTPEVEQFRIWTVVDYFAEVTRYSKDKQFENIICVMLGGHFGINLSTIAEIAKLDTLDNIGSDPYWLGHQNVDPYGFVYQATEENLSICQQYKKDHNIWIQGYGNPGGREEEIILAADAAYDAGARTILVWGYRGSESNDYRAVNPDMTWQITGEAMLRITERHRNEQRLIARAALGKGDLSCV</sequence>
<dbReference type="Proteomes" id="UP001589818">
    <property type="component" value="Unassembled WGS sequence"/>
</dbReference>
<comment type="caution">
    <text evidence="1">The sequence shown here is derived from an EMBL/GenBank/DDBJ whole genome shotgun (WGS) entry which is preliminary data.</text>
</comment>
<accession>A0ABV6JBX4</accession>
<dbReference type="InterPro" id="IPR017853">
    <property type="entry name" value="GH"/>
</dbReference>
<dbReference type="RefSeq" id="WP_204821542.1">
    <property type="nucleotide sequence ID" value="NZ_JANHOF010000014.1"/>
</dbReference>